<dbReference type="EMBL" id="JAMZIH010008337">
    <property type="protein sequence ID" value="KAJ1672463.1"/>
    <property type="molecule type" value="Genomic_DNA"/>
</dbReference>
<name>A0ACC1H7W5_9FUNG</name>
<sequence length="234" mass="26039">MPVATTRSSPSRQKLYLLDYGAGNVRSLLNAIESIGYHIEYITQESDFDRAEAAMDDKGFSEPLRRYIASGRPLMGICVGMQVLFEGSDESPDTPGLGIIPGTVKKFDSRTKPVPQIGWNSATRIRQYQPSGPSPFTETLEFLEDQKYYFVHSYAVPFTGDPATRDWVYTATRYQDEVFVSSVWKGNVFATQFHPEKSGKSGLALLRAFIESPLFDPAEPLPQPPVAGCLQPED</sequence>
<feature type="non-terminal residue" evidence="1">
    <location>
        <position position="234"/>
    </location>
</feature>
<comment type="caution">
    <text evidence="1">The sequence shown here is derived from an EMBL/GenBank/DDBJ whole genome shotgun (WGS) entry which is preliminary data.</text>
</comment>
<evidence type="ECO:0000313" key="1">
    <source>
        <dbReference type="EMBL" id="KAJ1672463.1"/>
    </source>
</evidence>
<keyword evidence="1" id="KW-0378">Hydrolase</keyword>
<evidence type="ECO:0000313" key="2">
    <source>
        <dbReference type="Proteomes" id="UP001145114"/>
    </source>
</evidence>
<gene>
    <name evidence="1" type="primary">HIS7_2</name>
    <name evidence="1" type="ORF">EV182_007122</name>
</gene>
<reference evidence="1" key="1">
    <citation type="submission" date="2022-06" db="EMBL/GenBank/DDBJ databases">
        <title>Phylogenomic reconstructions and comparative analyses of Kickxellomycotina fungi.</title>
        <authorList>
            <person name="Reynolds N.K."/>
            <person name="Stajich J.E."/>
            <person name="Barry K."/>
            <person name="Grigoriev I.V."/>
            <person name="Crous P."/>
            <person name="Smith M.E."/>
        </authorList>
    </citation>
    <scope>NUCLEOTIDE SEQUENCE</scope>
    <source>
        <strain evidence="1">RSA 2271</strain>
    </source>
</reference>
<protein>
    <submittedName>
        <fullName evidence="1">Histidine biosynthesis bifunctional protein hisB</fullName>
        <ecNumber evidence="1">3.5.4.12</ecNumber>
    </submittedName>
</protein>
<keyword evidence="2" id="KW-1185">Reference proteome</keyword>
<dbReference type="EC" id="3.5.4.12" evidence="1"/>
<dbReference type="Proteomes" id="UP001145114">
    <property type="component" value="Unassembled WGS sequence"/>
</dbReference>
<proteinExistence type="predicted"/>
<accession>A0ACC1H7W5</accession>
<organism evidence="1 2">
    <name type="scientific">Spiromyces aspiralis</name>
    <dbReference type="NCBI Taxonomy" id="68401"/>
    <lineage>
        <taxon>Eukaryota</taxon>
        <taxon>Fungi</taxon>
        <taxon>Fungi incertae sedis</taxon>
        <taxon>Zoopagomycota</taxon>
        <taxon>Kickxellomycotina</taxon>
        <taxon>Kickxellomycetes</taxon>
        <taxon>Kickxellales</taxon>
        <taxon>Kickxellaceae</taxon>
        <taxon>Spiromyces</taxon>
    </lineage>
</organism>